<dbReference type="Proteomes" id="UP001494672">
    <property type="component" value="Unassembled WGS sequence"/>
</dbReference>
<gene>
    <name evidence="2" type="ORF">AAAU18_12160</name>
</gene>
<name>A0ABV1IBQ6_9FIRM</name>
<protein>
    <submittedName>
        <fullName evidence="2">Uncharacterized protein</fullName>
    </submittedName>
</protein>
<evidence type="ECO:0000313" key="2">
    <source>
        <dbReference type="EMBL" id="MEQ2593664.1"/>
    </source>
</evidence>
<feature type="compositionally biased region" description="Acidic residues" evidence="1">
    <location>
        <begin position="72"/>
        <end position="96"/>
    </location>
</feature>
<evidence type="ECO:0000256" key="1">
    <source>
        <dbReference type="SAM" id="MobiDB-lite"/>
    </source>
</evidence>
<organism evidence="2 3">
    <name type="scientific">Coprococcus aceti</name>
    <dbReference type="NCBI Taxonomy" id="2981786"/>
    <lineage>
        <taxon>Bacteria</taxon>
        <taxon>Bacillati</taxon>
        <taxon>Bacillota</taxon>
        <taxon>Clostridia</taxon>
        <taxon>Lachnospirales</taxon>
        <taxon>Lachnospiraceae</taxon>
        <taxon>Coprococcus</taxon>
    </lineage>
</organism>
<accession>A0ABV1IBQ6</accession>
<feature type="region of interest" description="Disordered" evidence="1">
    <location>
        <begin position="65"/>
        <end position="96"/>
    </location>
</feature>
<evidence type="ECO:0000313" key="3">
    <source>
        <dbReference type="Proteomes" id="UP001494672"/>
    </source>
</evidence>
<comment type="caution">
    <text evidence="2">The sequence shown here is derived from an EMBL/GenBank/DDBJ whole genome shotgun (WGS) entry which is preliminary data.</text>
</comment>
<reference evidence="2 3" key="1">
    <citation type="submission" date="2024-04" db="EMBL/GenBank/DDBJ databases">
        <title>Human intestinal bacterial collection.</title>
        <authorList>
            <person name="Pauvert C."/>
            <person name="Hitch T.C.A."/>
            <person name="Clavel T."/>
        </authorList>
    </citation>
    <scope>NUCLEOTIDE SEQUENCE [LARGE SCALE GENOMIC DNA]</scope>
    <source>
        <strain evidence="2 3">CLA-AA-H181</strain>
    </source>
</reference>
<sequence>MTIDIQRLRRDMVNAGYGAYYGGGFGGGLMGAFDANSASPQELVEMAERMGFDIRDYAVMDYESDYSHTDPDEWDDDYDDDCDDNDDNDLDGDDYY</sequence>
<dbReference type="RefSeq" id="WP_055273110.1">
    <property type="nucleotide sequence ID" value="NZ_JBBNGJ010000010.1"/>
</dbReference>
<dbReference type="EMBL" id="JBBNGJ010000010">
    <property type="protein sequence ID" value="MEQ2593664.1"/>
    <property type="molecule type" value="Genomic_DNA"/>
</dbReference>
<keyword evidence="3" id="KW-1185">Reference proteome</keyword>
<proteinExistence type="predicted"/>